<sequence>MSRTKLLVYLLRRDLRVADNPILHHLASVSDHGFTHLLPVYVFPAHQIEISGFLKDEETCPYPPATSQVGKFWRCGPHRAKFLAESVWNLKRNLEELGSGLVIRVGSAKDVLGHLVKELKDTAASVNSVWMTEELSWEEEQEQKAIASLCSEQDIDFKIWKDEKYFVDDRDTGLAGPEDLPDVFTTYRKSQEPLREKPRKVLSRPGQSSLPALPAGSMIPDQAHPFVSASSLEDLCKKLTTPLVNILPDPPAAPEVTQDSNPPPGGESAAWERLTHLAKSGALTSYKNTRNGLVGTDYSTKLSSYLAIGCLTARQIHEELLKLEDGASDDYKDALGFGGGENDGTKGIRFELLWRDYMRLCTAKFGRNLFRLSGFRQEKSYNKKWNTPSKKGAIPNQGPCPAATAKIFERFKNGTTGMGLIDASQRELYLTGYTSNRARQNVASFLSKHLGIDWRYGAEWYEMLLVDYDVSSNWANWQYVSGVGNDPRGDARTFNPVKQAFDYDKEGTFVRTWIPELQGLEKLENLFQVWTTEADDLERCGLSHNNMATDPVKKIDFHVDRKPRSVRRTLNRRRGQQRGGRWGNSHSHQSHNNESGTSSDATASDTAAGASGNGNGEARNQVGSQGTVAHSPTSVSTWRGNYSGGGAPPHTHGYGNRGWHNGDQTRGGRGYGQNRGYWRPSGPRGGFMGRYQGGPAPPQMVFHPQYPGPAQ</sequence>
<comment type="cofactor">
    <cofactor evidence="5 7">
        <name>FAD</name>
        <dbReference type="ChEBI" id="CHEBI:57692"/>
    </cofactor>
    <text evidence="5 7">Binds 1 FAD per subunit.</text>
</comment>
<evidence type="ECO:0000256" key="7">
    <source>
        <dbReference type="RuleBase" id="RU367151"/>
    </source>
</evidence>
<evidence type="ECO:0000259" key="9">
    <source>
        <dbReference type="PROSITE" id="PS51645"/>
    </source>
</evidence>
<dbReference type="NCBIfam" id="TIGR02765">
    <property type="entry name" value="crypto_DASH"/>
    <property type="match status" value="1"/>
</dbReference>
<keyword evidence="4 7" id="KW-0157">Chromophore</keyword>
<dbReference type="SUPFAM" id="SSF48173">
    <property type="entry name" value="Cryptochrome/photolyase FAD-binding domain"/>
    <property type="match status" value="1"/>
</dbReference>
<evidence type="ECO:0000256" key="3">
    <source>
        <dbReference type="ARBA" id="ARBA00022827"/>
    </source>
</evidence>
<feature type="compositionally biased region" description="Basic residues" evidence="8">
    <location>
        <begin position="564"/>
        <end position="576"/>
    </location>
</feature>
<dbReference type="PROSITE" id="PS51645">
    <property type="entry name" value="PHR_CRY_ALPHA_BETA"/>
    <property type="match status" value="1"/>
</dbReference>
<dbReference type="GO" id="GO:0000719">
    <property type="term" value="P:photoreactive repair"/>
    <property type="evidence" value="ECO:0007669"/>
    <property type="project" value="TreeGrafter"/>
</dbReference>
<feature type="region of interest" description="Disordered" evidence="8">
    <location>
        <begin position="553"/>
        <end position="711"/>
    </location>
</feature>
<comment type="function">
    <text evidence="7">May have a photoreceptor function.</text>
</comment>
<evidence type="ECO:0000256" key="4">
    <source>
        <dbReference type="ARBA" id="ARBA00022991"/>
    </source>
</evidence>
<feature type="compositionally biased region" description="Basic and acidic residues" evidence="8">
    <location>
        <begin position="553"/>
        <end position="563"/>
    </location>
</feature>
<dbReference type="OrthoDB" id="435881at2759"/>
<dbReference type="PANTHER" id="PTHR11455">
    <property type="entry name" value="CRYPTOCHROME"/>
    <property type="match status" value="1"/>
</dbReference>
<name>A0A7U3SND0_EPIFF</name>
<dbReference type="InterPro" id="IPR002081">
    <property type="entry name" value="Cryptochrome/DNA_photolyase_1"/>
</dbReference>
<evidence type="ECO:0000256" key="2">
    <source>
        <dbReference type="ARBA" id="ARBA00022630"/>
    </source>
</evidence>
<feature type="site" description="Electron transfer via tryptophanyl radical" evidence="6">
    <location>
        <position position="477"/>
    </location>
</feature>
<feature type="binding site" evidence="5">
    <location>
        <position position="286"/>
    </location>
    <ligand>
        <name>FAD</name>
        <dbReference type="ChEBI" id="CHEBI:57692"/>
    </ligand>
</feature>
<dbReference type="EMBL" id="CP031390">
    <property type="protein sequence ID" value="QPH17737.1"/>
    <property type="molecule type" value="Genomic_DNA"/>
</dbReference>
<feature type="compositionally biased region" description="Polar residues" evidence="8">
    <location>
        <begin position="621"/>
        <end position="640"/>
    </location>
</feature>
<reference evidence="10 11" key="1">
    <citation type="journal article" date="2018" name="PLoS Genet.">
        <title>Repeat elements organise 3D genome structure and mediate transcription in the filamentous fungus Epichloe festucae.</title>
        <authorList>
            <person name="Winter D.J."/>
            <person name="Ganley A.R.D."/>
            <person name="Young C.A."/>
            <person name="Liachko I."/>
            <person name="Schardl C.L."/>
            <person name="Dupont P.Y."/>
            <person name="Berry D."/>
            <person name="Ram A."/>
            <person name="Scott B."/>
            <person name="Cox M.P."/>
        </authorList>
    </citation>
    <scope>NUCLEOTIDE SEQUENCE [LARGE SCALE GENOMIC DNA]</scope>
    <source>
        <strain evidence="10 11">Fl1</strain>
    </source>
</reference>
<dbReference type="Pfam" id="PF03441">
    <property type="entry name" value="FAD_binding_7"/>
    <property type="match status" value="1"/>
</dbReference>
<comment type="cofactor">
    <cofactor evidence="7">
        <name>(6R)-5,10-methylene-5,6,7,8-tetrahydrofolate</name>
        <dbReference type="ChEBI" id="CHEBI:15636"/>
    </cofactor>
    <text evidence="7">Binds 1 5,10-methenyltetrahydrofolate (MTHF) per subunit.</text>
</comment>
<dbReference type="GO" id="GO:0071949">
    <property type="term" value="F:FAD binding"/>
    <property type="evidence" value="ECO:0007669"/>
    <property type="project" value="TreeGrafter"/>
</dbReference>
<feature type="domain" description="Photolyase/cryptochrome alpha/beta" evidence="9">
    <location>
        <begin position="5"/>
        <end position="165"/>
    </location>
</feature>
<feature type="binding site" evidence="5">
    <location>
        <begin position="299"/>
        <end position="303"/>
    </location>
    <ligand>
        <name>FAD</name>
        <dbReference type="ChEBI" id="CHEBI:57692"/>
    </ligand>
</feature>
<evidence type="ECO:0000256" key="5">
    <source>
        <dbReference type="PIRSR" id="PIRSR602081-1"/>
    </source>
</evidence>
<keyword evidence="11" id="KW-1185">Reference proteome</keyword>
<dbReference type="Proteomes" id="UP000594364">
    <property type="component" value="Chromosome 6"/>
</dbReference>
<protein>
    <recommendedName>
        <fullName evidence="7">Cryptochrome DASH</fullName>
    </recommendedName>
</protein>
<feature type="compositionally biased region" description="Low complexity" evidence="8">
    <location>
        <begin position="583"/>
        <end position="610"/>
    </location>
</feature>
<dbReference type="AlphaFoldDB" id="A0A7U3SND0"/>
<dbReference type="Gene3D" id="1.25.40.80">
    <property type="match status" value="1"/>
</dbReference>
<keyword evidence="2 5" id="KW-0285">Flavoprotein</keyword>
<dbReference type="SUPFAM" id="SSF52425">
    <property type="entry name" value="Cryptochrome/photolyase, N-terminal domain"/>
    <property type="match status" value="1"/>
</dbReference>
<dbReference type="PANTHER" id="PTHR11455:SF22">
    <property type="entry name" value="CRYPTOCHROME DASH"/>
    <property type="match status" value="1"/>
</dbReference>
<accession>A0A7U3SND0</accession>
<evidence type="ECO:0000256" key="1">
    <source>
        <dbReference type="ARBA" id="ARBA00005862"/>
    </source>
</evidence>
<evidence type="ECO:0000313" key="10">
    <source>
        <dbReference type="EMBL" id="QPH17737.1"/>
    </source>
</evidence>
<dbReference type="Gene3D" id="1.10.579.10">
    <property type="entry name" value="DNA Cyclobutane Dipyrimidine Photolyase, subunit A, domain 3"/>
    <property type="match status" value="1"/>
</dbReference>
<proteinExistence type="inferred from homology"/>
<dbReference type="Gene3D" id="3.40.50.620">
    <property type="entry name" value="HUPs"/>
    <property type="match status" value="1"/>
</dbReference>
<gene>
    <name evidence="10" type="ORF">C2857_002625</name>
</gene>
<dbReference type="InterPro" id="IPR036134">
    <property type="entry name" value="Crypto/Photolyase_FAD-like_sf"/>
</dbReference>
<feature type="region of interest" description="Disordered" evidence="8">
    <location>
        <begin position="250"/>
        <end position="269"/>
    </location>
</feature>
<feature type="site" description="Electron transfer via tryptophanyl radical" evidence="6">
    <location>
        <position position="454"/>
    </location>
</feature>
<feature type="site" description="Electron transfer via tryptophanyl radical" evidence="6">
    <location>
        <position position="385"/>
    </location>
</feature>
<feature type="region of interest" description="Disordered" evidence="8">
    <location>
        <begin position="189"/>
        <end position="208"/>
    </location>
</feature>
<dbReference type="PRINTS" id="PR00147">
    <property type="entry name" value="DNAPHOTLYASE"/>
</dbReference>
<dbReference type="Pfam" id="PF00875">
    <property type="entry name" value="DNA_photolyase"/>
    <property type="match status" value="1"/>
</dbReference>
<dbReference type="GO" id="GO:0003904">
    <property type="term" value="F:deoxyribodipyrimidine photo-lyase activity"/>
    <property type="evidence" value="ECO:0007669"/>
    <property type="project" value="TreeGrafter"/>
</dbReference>
<organism evidence="10 11">
    <name type="scientific">Epichloe festucae (strain Fl1)</name>
    <dbReference type="NCBI Taxonomy" id="877507"/>
    <lineage>
        <taxon>Eukaryota</taxon>
        <taxon>Fungi</taxon>
        <taxon>Dikarya</taxon>
        <taxon>Ascomycota</taxon>
        <taxon>Pezizomycotina</taxon>
        <taxon>Sordariomycetes</taxon>
        <taxon>Hypocreomycetidae</taxon>
        <taxon>Hypocreales</taxon>
        <taxon>Clavicipitaceae</taxon>
        <taxon>Epichloe</taxon>
    </lineage>
</organism>
<comment type="similarity">
    <text evidence="1 7">Belongs to the DNA photolyase class-1 family.</text>
</comment>
<feature type="compositionally biased region" description="Gly residues" evidence="8">
    <location>
        <begin position="683"/>
        <end position="692"/>
    </location>
</feature>
<evidence type="ECO:0000256" key="8">
    <source>
        <dbReference type="SAM" id="MobiDB-lite"/>
    </source>
</evidence>
<evidence type="ECO:0000313" key="11">
    <source>
        <dbReference type="Proteomes" id="UP000594364"/>
    </source>
</evidence>
<dbReference type="InterPro" id="IPR006050">
    <property type="entry name" value="DNA_photolyase_N"/>
</dbReference>
<keyword evidence="3 5" id="KW-0274">FAD</keyword>
<evidence type="ECO:0000256" key="6">
    <source>
        <dbReference type="PIRSR" id="PIRSR602081-2"/>
    </source>
</evidence>
<dbReference type="InterPro" id="IPR014133">
    <property type="entry name" value="Cry_DASH"/>
</dbReference>
<dbReference type="InterPro" id="IPR005101">
    <property type="entry name" value="Cryptochr/Photolyase_FAD-bd"/>
</dbReference>
<dbReference type="InterPro" id="IPR014729">
    <property type="entry name" value="Rossmann-like_a/b/a_fold"/>
</dbReference>
<feature type="binding site" evidence="5">
    <location>
        <begin position="467"/>
        <end position="469"/>
    </location>
    <ligand>
        <name>FAD</name>
        <dbReference type="ChEBI" id="CHEBI:57692"/>
    </ligand>
</feature>
<dbReference type="InterPro" id="IPR036155">
    <property type="entry name" value="Crypto/Photolyase_N_sf"/>
</dbReference>
<dbReference type="GO" id="GO:0003684">
    <property type="term" value="F:damaged DNA binding"/>
    <property type="evidence" value="ECO:0007669"/>
    <property type="project" value="TreeGrafter"/>
</dbReference>